<proteinExistence type="predicted"/>
<dbReference type="AlphaFoldDB" id="A0A835Q5V1"/>
<reference evidence="2 3" key="1">
    <citation type="journal article" date="2020" name="Nat. Food">
        <title>A phased Vanilla planifolia genome enables genetic improvement of flavour and production.</title>
        <authorList>
            <person name="Hasing T."/>
            <person name="Tang H."/>
            <person name="Brym M."/>
            <person name="Khazi F."/>
            <person name="Huang T."/>
            <person name="Chambers A.H."/>
        </authorList>
    </citation>
    <scope>NUCLEOTIDE SEQUENCE [LARGE SCALE GENOMIC DNA]</scope>
    <source>
        <tissue evidence="2">Leaf</tissue>
    </source>
</reference>
<comment type="caution">
    <text evidence="2">The sequence shown here is derived from an EMBL/GenBank/DDBJ whole genome shotgun (WGS) entry which is preliminary data.</text>
</comment>
<feature type="compositionally biased region" description="Basic and acidic residues" evidence="1">
    <location>
        <begin position="17"/>
        <end position="30"/>
    </location>
</feature>
<feature type="compositionally biased region" description="Polar residues" evidence="1">
    <location>
        <begin position="1"/>
        <end position="10"/>
    </location>
</feature>
<accession>A0A835Q5V1</accession>
<protein>
    <submittedName>
        <fullName evidence="2">Uncharacterized protein</fullName>
    </submittedName>
</protein>
<evidence type="ECO:0000313" key="3">
    <source>
        <dbReference type="Proteomes" id="UP000639772"/>
    </source>
</evidence>
<sequence length="75" mass="8700">MNKSNSQQSARAFRIRTRPDRCRHPSDLRTKRNRSVRGLPPTIHWLEGALNFTDDIFVFKLSEAGSRSEEGEIEE</sequence>
<evidence type="ECO:0000313" key="2">
    <source>
        <dbReference type="EMBL" id="KAG0465313.1"/>
    </source>
</evidence>
<gene>
    <name evidence="2" type="ORF">HPP92_019477</name>
</gene>
<dbReference type="EMBL" id="JADCNM010000010">
    <property type="protein sequence ID" value="KAG0465313.1"/>
    <property type="molecule type" value="Genomic_DNA"/>
</dbReference>
<organism evidence="2 3">
    <name type="scientific">Vanilla planifolia</name>
    <name type="common">Vanilla</name>
    <dbReference type="NCBI Taxonomy" id="51239"/>
    <lineage>
        <taxon>Eukaryota</taxon>
        <taxon>Viridiplantae</taxon>
        <taxon>Streptophyta</taxon>
        <taxon>Embryophyta</taxon>
        <taxon>Tracheophyta</taxon>
        <taxon>Spermatophyta</taxon>
        <taxon>Magnoliopsida</taxon>
        <taxon>Liliopsida</taxon>
        <taxon>Asparagales</taxon>
        <taxon>Orchidaceae</taxon>
        <taxon>Vanilloideae</taxon>
        <taxon>Vanilleae</taxon>
        <taxon>Vanilla</taxon>
    </lineage>
</organism>
<evidence type="ECO:0000256" key="1">
    <source>
        <dbReference type="SAM" id="MobiDB-lite"/>
    </source>
</evidence>
<dbReference type="Proteomes" id="UP000639772">
    <property type="component" value="Chromosome 10"/>
</dbReference>
<feature type="region of interest" description="Disordered" evidence="1">
    <location>
        <begin position="1"/>
        <end position="35"/>
    </location>
</feature>
<name>A0A835Q5V1_VANPL</name>